<dbReference type="OrthoDB" id="6123at2759"/>
<feature type="compositionally biased region" description="Polar residues" evidence="8">
    <location>
        <begin position="557"/>
        <end position="570"/>
    </location>
</feature>
<dbReference type="GO" id="GO:0005819">
    <property type="term" value="C:spindle"/>
    <property type="evidence" value="ECO:0007669"/>
    <property type="project" value="UniProtKB-SubCell"/>
</dbReference>
<feature type="compositionally biased region" description="Acidic residues" evidence="8">
    <location>
        <begin position="1154"/>
        <end position="1163"/>
    </location>
</feature>
<feature type="compositionally biased region" description="Polar residues" evidence="8">
    <location>
        <begin position="180"/>
        <end position="190"/>
    </location>
</feature>
<dbReference type="Pfam" id="PF03941">
    <property type="entry name" value="INCENP_ARK-bind"/>
    <property type="match status" value="1"/>
</dbReference>
<feature type="compositionally biased region" description="Basic and acidic residues" evidence="8">
    <location>
        <begin position="407"/>
        <end position="423"/>
    </location>
</feature>
<keyword evidence="6" id="KW-0206">Cytoskeleton</keyword>
<evidence type="ECO:0000256" key="8">
    <source>
        <dbReference type="SAM" id="MobiDB-lite"/>
    </source>
</evidence>
<dbReference type="Proteomes" id="UP000266188">
    <property type="component" value="Unassembled WGS sequence"/>
</dbReference>
<feature type="compositionally biased region" description="Basic and acidic residues" evidence="8">
    <location>
        <begin position="480"/>
        <end position="496"/>
    </location>
</feature>
<organism evidence="10 11">
    <name type="scientific">Aspergillus sclerotialis</name>
    <dbReference type="NCBI Taxonomy" id="2070753"/>
    <lineage>
        <taxon>Eukaryota</taxon>
        <taxon>Fungi</taxon>
        <taxon>Dikarya</taxon>
        <taxon>Ascomycota</taxon>
        <taxon>Pezizomycotina</taxon>
        <taxon>Eurotiomycetes</taxon>
        <taxon>Eurotiomycetidae</taxon>
        <taxon>Eurotiales</taxon>
        <taxon>Aspergillaceae</taxon>
        <taxon>Aspergillus</taxon>
        <taxon>Aspergillus subgen. Polypaecilum</taxon>
    </lineage>
</organism>
<keyword evidence="7" id="KW-0539">Nucleus</keyword>
<dbReference type="InterPro" id="IPR005635">
    <property type="entry name" value="Inner_centromere_prot_ARK-bd"/>
</dbReference>
<feature type="domain" description="Inner centromere protein ARK-binding" evidence="9">
    <location>
        <begin position="1151"/>
        <end position="1205"/>
    </location>
</feature>
<evidence type="ECO:0000259" key="9">
    <source>
        <dbReference type="Pfam" id="PF03941"/>
    </source>
</evidence>
<dbReference type="AlphaFoldDB" id="A0A3A3A5G9"/>
<feature type="compositionally biased region" description="Polar residues" evidence="8">
    <location>
        <begin position="809"/>
        <end position="825"/>
    </location>
</feature>
<dbReference type="GO" id="GO:0005634">
    <property type="term" value="C:nucleus"/>
    <property type="evidence" value="ECO:0007669"/>
    <property type="project" value="UniProtKB-SubCell"/>
</dbReference>
<feature type="compositionally biased region" description="Low complexity" evidence="8">
    <location>
        <begin position="1076"/>
        <end position="1088"/>
    </location>
</feature>
<feature type="compositionally biased region" description="Polar residues" evidence="8">
    <location>
        <begin position="664"/>
        <end position="673"/>
    </location>
</feature>
<accession>A0A3A3A5G9</accession>
<keyword evidence="5" id="KW-0159">Chromosome partition</keyword>
<sequence length="1254" mass="138433">MATAGARSQKPVGSAAWISSEKENIRHLVDQEMEEIEYPVSHEMAWLNEHMAEVFSKNQFNFTEVFKTPGKLRGKTPRTVRKRNVDEHRVPLSEIFSSARKQTESKSHASPSIHRSPAKSTAPQKTTTVNSSAKEPIEHTPHPQYPDLCQNLNSFPQHNTDSGYHGMPDDDDMVLPGPQPDSQASTQPFTQEDHVGQPGLRSPGDRVTDDSFHSALENVRQRGTTVEPMDVDDTPKNNVEVQIPTKELKEKEPEEQPDAEHKPASEPVGSSPVQKRVHLAVPEAESEEEEEEQEQEQEVPSQSSPPKAPVAQPQHQEAKEDTNGNLPLDNMDDIGSPLDESSPEKPPIRKSSLNFASLPAREPLTKRTSRTSHLDLIKQSTGGSGYFGRQTGGHRTTQVAFDENTERDDKMDIDEKQAPREDLGADNPASKLHSKSSTQRLHEKISMLGKMQPSRPSKSIPSAPGLASNQVSYPELPTSKPDDKTDTLNQKMRDTPAPDPMEVDNEDWIKPLGSAQNPALQKSQTVDIMGQPDQVDEEPPNTRNEDQKNDQPAKNGASISNSARPQSAASMFSPRQAGHQKSASVSNFAPGESTTPVGSPGRQDGPLSASKSRLQSIMRSAKGLFSSSGGAAATTKMGYLSPETPRTAARNRANTHTAGVSQVPRPTQASSPVKQEGRRTRSSTEREERRKQQELEDRQREEEQLKALEQEKQKAAQLRATKDKASVEPETRAAPSSPKRLPRPQRQTSKEPESNNDSKHAAPSQSKQGRPVKPTRAPVQQPKPQPVSIRVGSALSRQMPLASSSLSSNVQESNPPAPASTSKQPSIKKKASNSSLHTAPSTSSFKSSVSSQSQRKAQLANEKKKEQEEREARRKEEQKRELERKRAAQQQQQQQEEARRQEARSRAEAERKERERERAAIEDSKKAAHMQAIEKRRLENARRLERQGSQQPPGEADKQAPQPIREGPSRPTSRLNSIQQLGRPINQPQPNPAKPPKRVLDDEATHRPAPRKPSATMQPTADGKRRRTEDAENPMPVRPTMAPPIRQSNIRKVSLTLQYMGSLILTQEPTKPSVFGGQSSAAGPSGSSIFKTSQPQRPAHPMDMAKYTTGKIPFAEPNAPSKTPTGNPSKAPAPARPSPKYPNGENIALPEIATDSEDEDSDAEMLPVPKWAQPKELESLLRQQEGMEVDSIFGPIAPFSLEETFKADKKIKKFRERTSSANWGGADGLTQDEIRKDLSERQRMKLNGGWTFNG</sequence>
<comment type="caution">
    <text evidence="10">The sequence shown here is derived from an EMBL/GenBank/DDBJ whole genome shotgun (WGS) entry which is preliminary data.</text>
</comment>
<dbReference type="STRING" id="2070753.A0A3A3A5G9"/>
<feature type="compositionally biased region" description="Polar residues" evidence="8">
    <location>
        <begin position="609"/>
        <end position="618"/>
    </location>
</feature>
<evidence type="ECO:0000256" key="5">
    <source>
        <dbReference type="ARBA" id="ARBA00022829"/>
    </source>
</evidence>
<dbReference type="GO" id="GO:0007059">
    <property type="term" value="P:chromosome segregation"/>
    <property type="evidence" value="ECO:0007669"/>
    <property type="project" value="UniProtKB-KW"/>
</dbReference>
<reference evidence="11" key="1">
    <citation type="submission" date="2017-02" db="EMBL/GenBank/DDBJ databases">
        <authorList>
            <person name="Tafer H."/>
            <person name="Lopandic K."/>
        </authorList>
    </citation>
    <scope>NUCLEOTIDE SEQUENCE [LARGE SCALE GENOMIC DNA]</scope>
    <source>
        <strain evidence="11">CBS 366.77</strain>
    </source>
</reference>
<feature type="compositionally biased region" description="Basic and acidic residues" evidence="8">
    <location>
        <begin position="203"/>
        <end position="212"/>
    </location>
</feature>
<feature type="region of interest" description="Disordered" evidence="8">
    <location>
        <begin position="1069"/>
        <end position="1171"/>
    </location>
</feature>
<feature type="compositionally biased region" description="Low complexity" evidence="8">
    <location>
        <begin position="841"/>
        <end position="853"/>
    </location>
</feature>
<proteinExistence type="inferred from homology"/>
<dbReference type="PANTHER" id="PTHR13142">
    <property type="entry name" value="INNER CENTROMERE PROTEIN"/>
    <property type="match status" value="1"/>
</dbReference>
<dbReference type="PANTHER" id="PTHR13142:SF1">
    <property type="entry name" value="INNER CENTROMERE PROTEIN"/>
    <property type="match status" value="1"/>
</dbReference>
<evidence type="ECO:0000256" key="1">
    <source>
        <dbReference type="ARBA" id="ARBA00004123"/>
    </source>
</evidence>
<comment type="subcellular location">
    <subcellularLocation>
        <location evidence="2">Cytoplasm</location>
        <location evidence="2">Cytoskeleton</location>
        <location evidence="2">Spindle</location>
    </subcellularLocation>
    <subcellularLocation>
        <location evidence="1">Nucleus</location>
    </subcellularLocation>
</comment>
<evidence type="ECO:0000256" key="4">
    <source>
        <dbReference type="ARBA" id="ARBA00022490"/>
    </source>
</evidence>
<evidence type="ECO:0000313" key="11">
    <source>
        <dbReference type="Proteomes" id="UP000266188"/>
    </source>
</evidence>
<feature type="compositionally biased region" description="Basic and acidic residues" evidence="8">
    <location>
        <begin position="748"/>
        <end position="760"/>
    </location>
</feature>
<feature type="compositionally biased region" description="Basic and acidic residues" evidence="8">
    <location>
        <begin position="861"/>
        <end position="886"/>
    </location>
</feature>
<dbReference type="Gene3D" id="6.10.250.2990">
    <property type="match status" value="1"/>
</dbReference>
<feature type="compositionally biased region" description="Basic and acidic residues" evidence="8">
    <location>
        <begin position="246"/>
        <end position="264"/>
    </location>
</feature>
<feature type="compositionally biased region" description="Polar residues" evidence="8">
    <location>
        <begin position="150"/>
        <end position="162"/>
    </location>
</feature>
<feature type="compositionally biased region" description="Basic and acidic residues" evidence="8">
    <location>
        <begin position="896"/>
        <end position="946"/>
    </location>
</feature>
<evidence type="ECO:0000256" key="7">
    <source>
        <dbReference type="ARBA" id="ARBA00023242"/>
    </source>
</evidence>
<feature type="compositionally biased region" description="Low complexity" evidence="8">
    <location>
        <begin position="644"/>
        <end position="658"/>
    </location>
</feature>
<gene>
    <name evidence="10" type="ORF">PHISCL_00655</name>
</gene>
<feature type="compositionally biased region" description="Polar residues" evidence="8">
    <location>
        <begin position="118"/>
        <end position="133"/>
    </location>
</feature>
<feature type="region of interest" description="Disordered" evidence="8">
    <location>
        <begin position="91"/>
        <end position="1049"/>
    </location>
</feature>
<feature type="compositionally biased region" description="Acidic residues" evidence="8">
    <location>
        <begin position="284"/>
        <end position="297"/>
    </location>
</feature>
<dbReference type="EMBL" id="MVGC01000011">
    <property type="protein sequence ID" value="RJE26954.1"/>
    <property type="molecule type" value="Genomic_DNA"/>
</dbReference>
<comment type="similarity">
    <text evidence="3">Belongs to the INCENP family.</text>
</comment>
<keyword evidence="4" id="KW-0963">Cytoplasm</keyword>
<feature type="compositionally biased region" description="Basic and acidic residues" evidence="8">
    <location>
        <begin position="675"/>
        <end position="731"/>
    </location>
</feature>
<evidence type="ECO:0000256" key="6">
    <source>
        <dbReference type="ARBA" id="ARBA00023212"/>
    </source>
</evidence>
<protein>
    <submittedName>
        <fullName evidence="10">Inner centromere protein</fullName>
    </submittedName>
</protein>
<evidence type="ECO:0000256" key="2">
    <source>
        <dbReference type="ARBA" id="ARBA00004186"/>
    </source>
</evidence>
<evidence type="ECO:0000313" key="10">
    <source>
        <dbReference type="EMBL" id="RJE26954.1"/>
    </source>
</evidence>
<keyword evidence="11" id="KW-1185">Reference proteome</keyword>
<evidence type="ECO:0000256" key="3">
    <source>
        <dbReference type="ARBA" id="ARBA00010042"/>
    </source>
</evidence>
<feature type="compositionally biased region" description="Polar residues" evidence="8">
    <location>
        <begin position="970"/>
        <end position="980"/>
    </location>
</feature>
<feature type="compositionally biased region" description="Polar residues" evidence="8">
    <location>
        <begin position="514"/>
        <end position="526"/>
    </location>
</feature>
<name>A0A3A3A5G9_9EURO</name>
<feature type="compositionally biased region" description="Polar residues" evidence="8">
    <location>
        <begin position="579"/>
        <end position="597"/>
    </location>
</feature>